<keyword evidence="3" id="KW-0863">Zinc-finger</keyword>
<comment type="caution">
    <text evidence="8">The sequence shown here is derived from an EMBL/GenBank/DDBJ whole genome shotgun (WGS) entry which is preliminary data.</text>
</comment>
<dbReference type="OrthoDB" id="77607at2759"/>
<feature type="compositionally biased region" description="Basic and acidic residues" evidence="7">
    <location>
        <begin position="303"/>
        <end position="326"/>
    </location>
</feature>
<keyword evidence="4" id="KW-0862">Zinc</keyword>
<dbReference type="Proteomes" id="UP000001861">
    <property type="component" value="Unassembled WGS sequence"/>
</dbReference>
<proteinExistence type="predicted"/>
<dbReference type="EMBL" id="AACS02000004">
    <property type="protein sequence ID" value="EAU83051.1"/>
    <property type="molecule type" value="Genomic_DNA"/>
</dbReference>
<sequence>MADVRSLLKAKRAEARISHPYASYTSGPTPQLKCTICQSIIKHASAWEGHLGSKAHRLNVARIRQEEEERARREHEELVRAQREQMEREQAEREEQEREHVPTKRKASDAPPDAQKKPKLKSAPTSFPADFFSDPNRQLPSLDPSSDSEDDDDNDNAQTTNDANAMAVDSTPSQPGPKTAIDEEYEAFQRAMLAEQQKDAAETFAQATIAAEAEIYTEEQISGFPGARSGADGSADAVGAAEPEPPMTEEELAEAKRKAKELEERELIMDRLLEEERLQEEADMRVAAMKSRIEALKKKREARKAEKGKGKEGKAKQKEDDDKMQT</sequence>
<dbReference type="STRING" id="240176.A8P4K7"/>
<dbReference type="InterPro" id="IPR040050">
    <property type="entry name" value="ZNF830-like"/>
</dbReference>
<feature type="compositionally biased region" description="Low complexity" evidence="7">
    <location>
        <begin position="223"/>
        <end position="242"/>
    </location>
</feature>
<dbReference type="KEGG" id="cci:CC1G_13460"/>
<name>A8P4K7_COPC7</name>
<evidence type="ECO:0000313" key="8">
    <source>
        <dbReference type="EMBL" id="EAU83051.1"/>
    </source>
</evidence>
<keyword evidence="6" id="KW-0539">Nucleus</keyword>
<feature type="region of interest" description="Disordered" evidence="7">
    <location>
        <begin position="298"/>
        <end position="326"/>
    </location>
</feature>
<keyword evidence="9" id="KW-1185">Reference proteome</keyword>
<dbReference type="GO" id="GO:0008270">
    <property type="term" value="F:zinc ion binding"/>
    <property type="evidence" value="ECO:0007669"/>
    <property type="project" value="UniProtKB-KW"/>
</dbReference>
<evidence type="ECO:0000256" key="1">
    <source>
        <dbReference type="ARBA" id="ARBA00004123"/>
    </source>
</evidence>
<dbReference type="SUPFAM" id="SSF57667">
    <property type="entry name" value="beta-beta-alpha zinc fingers"/>
    <property type="match status" value="1"/>
</dbReference>
<dbReference type="RefSeq" id="XP_001838766.1">
    <property type="nucleotide sequence ID" value="XM_001838714.2"/>
</dbReference>
<feature type="compositionally biased region" description="Basic and acidic residues" evidence="7">
    <location>
        <begin position="69"/>
        <end position="108"/>
    </location>
</feature>
<dbReference type="GO" id="GO:0044773">
    <property type="term" value="P:mitotic DNA damage checkpoint signaling"/>
    <property type="evidence" value="ECO:0007669"/>
    <property type="project" value="TreeGrafter"/>
</dbReference>
<dbReference type="GO" id="GO:0033314">
    <property type="term" value="P:mitotic DNA replication checkpoint signaling"/>
    <property type="evidence" value="ECO:0007669"/>
    <property type="project" value="TreeGrafter"/>
</dbReference>
<feature type="region of interest" description="Disordered" evidence="7">
    <location>
        <begin position="69"/>
        <end position="181"/>
    </location>
</feature>
<dbReference type="OMA" id="WDSHVRG"/>
<accession>A8P4K7</accession>
<feature type="region of interest" description="Disordered" evidence="7">
    <location>
        <begin position="223"/>
        <end position="258"/>
    </location>
</feature>
<dbReference type="GO" id="GO:0003676">
    <property type="term" value="F:nucleic acid binding"/>
    <property type="evidence" value="ECO:0007669"/>
    <property type="project" value="InterPro"/>
</dbReference>
<reference evidence="8 9" key="1">
    <citation type="journal article" date="2010" name="Proc. Natl. Acad. Sci. U.S.A.">
        <title>Insights into evolution of multicellular fungi from the assembled chromosomes of the mushroom Coprinopsis cinerea (Coprinus cinereus).</title>
        <authorList>
            <person name="Stajich J.E."/>
            <person name="Wilke S.K."/>
            <person name="Ahren D."/>
            <person name="Au C.H."/>
            <person name="Birren B.W."/>
            <person name="Borodovsky M."/>
            <person name="Burns C."/>
            <person name="Canback B."/>
            <person name="Casselton L.A."/>
            <person name="Cheng C.K."/>
            <person name="Deng J."/>
            <person name="Dietrich F.S."/>
            <person name="Fargo D.C."/>
            <person name="Farman M.L."/>
            <person name="Gathman A.C."/>
            <person name="Goldberg J."/>
            <person name="Guigo R."/>
            <person name="Hoegger P.J."/>
            <person name="Hooker J.B."/>
            <person name="Huggins A."/>
            <person name="James T.Y."/>
            <person name="Kamada T."/>
            <person name="Kilaru S."/>
            <person name="Kodira C."/>
            <person name="Kues U."/>
            <person name="Kupfer D."/>
            <person name="Kwan H.S."/>
            <person name="Lomsadze A."/>
            <person name="Li W."/>
            <person name="Lilly W.W."/>
            <person name="Ma L.J."/>
            <person name="Mackey A.J."/>
            <person name="Manning G."/>
            <person name="Martin F."/>
            <person name="Muraguchi H."/>
            <person name="Natvig D.O."/>
            <person name="Palmerini H."/>
            <person name="Ramesh M.A."/>
            <person name="Rehmeyer C.J."/>
            <person name="Roe B.A."/>
            <person name="Shenoy N."/>
            <person name="Stanke M."/>
            <person name="Ter-Hovhannisyan V."/>
            <person name="Tunlid A."/>
            <person name="Velagapudi R."/>
            <person name="Vision T.J."/>
            <person name="Zeng Q."/>
            <person name="Zolan M.E."/>
            <person name="Pukkila P.J."/>
        </authorList>
    </citation>
    <scope>NUCLEOTIDE SEQUENCE [LARGE SCALE GENOMIC DNA]</scope>
    <source>
        <strain evidence="9">Okayama-7 / 130 / ATCC MYA-4618 / FGSC 9003</strain>
    </source>
</reference>
<dbReference type="InParanoid" id="A8P4K7"/>
<evidence type="ECO:0000256" key="3">
    <source>
        <dbReference type="ARBA" id="ARBA00022771"/>
    </source>
</evidence>
<protein>
    <submittedName>
        <fullName evidence="8">Uncharacterized protein</fullName>
    </submittedName>
</protein>
<organism evidence="8 9">
    <name type="scientific">Coprinopsis cinerea (strain Okayama-7 / 130 / ATCC MYA-4618 / FGSC 9003)</name>
    <name type="common">Inky cap fungus</name>
    <name type="synonym">Hormographiella aspergillata</name>
    <dbReference type="NCBI Taxonomy" id="240176"/>
    <lineage>
        <taxon>Eukaryota</taxon>
        <taxon>Fungi</taxon>
        <taxon>Dikarya</taxon>
        <taxon>Basidiomycota</taxon>
        <taxon>Agaricomycotina</taxon>
        <taxon>Agaricomycetes</taxon>
        <taxon>Agaricomycetidae</taxon>
        <taxon>Agaricales</taxon>
        <taxon>Agaricineae</taxon>
        <taxon>Psathyrellaceae</taxon>
        <taxon>Coprinopsis</taxon>
    </lineage>
</organism>
<gene>
    <name evidence="8" type="ORF">CC1G_13460</name>
</gene>
<feature type="compositionally biased region" description="Acidic residues" evidence="7">
    <location>
        <begin position="146"/>
        <end position="155"/>
    </location>
</feature>
<dbReference type="PANTHER" id="PTHR13278">
    <property type="entry name" value="ZINC FINGER PROTEIN 830"/>
    <property type="match status" value="1"/>
</dbReference>
<evidence type="ECO:0000256" key="6">
    <source>
        <dbReference type="ARBA" id="ARBA00023242"/>
    </source>
</evidence>
<dbReference type="InterPro" id="IPR036236">
    <property type="entry name" value="Znf_C2H2_sf"/>
</dbReference>
<evidence type="ECO:0000256" key="5">
    <source>
        <dbReference type="ARBA" id="ARBA00023054"/>
    </source>
</evidence>
<evidence type="ECO:0000256" key="2">
    <source>
        <dbReference type="ARBA" id="ARBA00022723"/>
    </source>
</evidence>
<dbReference type="GeneID" id="6015360"/>
<dbReference type="VEuPathDB" id="FungiDB:CC1G_13460"/>
<evidence type="ECO:0000256" key="4">
    <source>
        <dbReference type="ARBA" id="ARBA00022833"/>
    </source>
</evidence>
<evidence type="ECO:0000313" key="9">
    <source>
        <dbReference type="Proteomes" id="UP000001861"/>
    </source>
</evidence>
<keyword evidence="5" id="KW-0175">Coiled coil</keyword>
<keyword evidence="2" id="KW-0479">Metal-binding</keyword>
<dbReference type="GO" id="GO:0033260">
    <property type="term" value="P:nuclear DNA replication"/>
    <property type="evidence" value="ECO:0007669"/>
    <property type="project" value="TreeGrafter"/>
</dbReference>
<comment type="subcellular location">
    <subcellularLocation>
        <location evidence="1">Nucleus</location>
    </subcellularLocation>
</comment>
<dbReference type="AlphaFoldDB" id="A8P4K7"/>
<dbReference type="PANTHER" id="PTHR13278:SF0">
    <property type="entry name" value="ZINC FINGER PROTEIN 830"/>
    <property type="match status" value="1"/>
</dbReference>
<dbReference type="GO" id="GO:0005681">
    <property type="term" value="C:spliceosomal complex"/>
    <property type="evidence" value="ECO:0007669"/>
    <property type="project" value="InterPro"/>
</dbReference>
<evidence type="ECO:0000256" key="7">
    <source>
        <dbReference type="SAM" id="MobiDB-lite"/>
    </source>
</evidence>
<dbReference type="eggNOG" id="ENOG502S9DW">
    <property type="taxonomic scope" value="Eukaryota"/>
</dbReference>